<keyword evidence="3" id="KW-1185">Reference proteome</keyword>
<dbReference type="Proteomes" id="UP000499080">
    <property type="component" value="Unassembled WGS sequence"/>
</dbReference>
<name>A0A4Y2GVV9_ARAVE</name>
<gene>
    <name evidence="2" type="ORF">AVEN_157027_1</name>
</gene>
<accession>A0A4Y2GVV9</accession>
<dbReference type="EMBL" id="BGPR01001575">
    <property type="protein sequence ID" value="GBM57061.1"/>
    <property type="molecule type" value="Genomic_DNA"/>
</dbReference>
<dbReference type="PROSITE" id="PS50994">
    <property type="entry name" value="INTEGRASE"/>
    <property type="match status" value="1"/>
</dbReference>
<dbReference type="InterPro" id="IPR036397">
    <property type="entry name" value="RNaseH_sf"/>
</dbReference>
<reference evidence="2 3" key="1">
    <citation type="journal article" date="2019" name="Sci. Rep.">
        <title>Orb-weaving spider Araneus ventricosus genome elucidates the spidroin gene catalogue.</title>
        <authorList>
            <person name="Kono N."/>
            <person name="Nakamura H."/>
            <person name="Ohtoshi R."/>
            <person name="Moran D.A.P."/>
            <person name="Shinohara A."/>
            <person name="Yoshida Y."/>
            <person name="Fujiwara M."/>
            <person name="Mori M."/>
            <person name="Tomita M."/>
            <person name="Arakawa K."/>
        </authorList>
    </citation>
    <scope>NUCLEOTIDE SEQUENCE [LARGE SCALE GENOMIC DNA]</scope>
</reference>
<evidence type="ECO:0000313" key="3">
    <source>
        <dbReference type="Proteomes" id="UP000499080"/>
    </source>
</evidence>
<sequence>MMGDLPRDRVVPCRPFEKVGLDFAGPITTKPNEKRSRMTLKSYITIFICFSTNAIHFEVVSDLTTESFLASLRRSITRRSRPSIIWSDKATNFKGAKNILDSLLKICKSNSVQRFSAKEGIVWNFIPPASPHFGRL</sequence>
<organism evidence="2 3">
    <name type="scientific">Araneus ventricosus</name>
    <name type="common">Orbweaver spider</name>
    <name type="synonym">Epeira ventricosa</name>
    <dbReference type="NCBI Taxonomy" id="182803"/>
    <lineage>
        <taxon>Eukaryota</taxon>
        <taxon>Metazoa</taxon>
        <taxon>Ecdysozoa</taxon>
        <taxon>Arthropoda</taxon>
        <taxon>Chelicerata</taxon>
        <taxon>Arachnida</taxon>
        <taxon>Araneae</taxon>
        <taxon>Araneomorphae</taxon>
        <taxon>Entelegynae</taxon>
        <taxon>Araneoidea</taxon>
        <taxon>Araneidae</taxon>
        <taxon>Araneus</taxon>
    </lineage>
</organism>
<dbReference type="SUPFAM" id="SSF53098">
    <property type="entry name" value="Ribonuclease H-like"/>
    <property type="match status" value="1"/>
</dbReference>
<dbReference type="Gene3D" id="3.30.420.10">
    <property type="entry name" value="Ribonuclease H-like superfamily/Ribonuclease H"/>
    <property type="match status" value="1"/>
</dbReference>
<evidence type="ECO:0000259" key="1">
    <source>
        <dbReference type="PROSITE" id="PS50994"/>
    </source>
</evidence>
<dbReference type="InterPro" id="IPR001584">
    <property type="entry name" value="Integrase_cat-core"/>
</dbReference>
<dbReference type="OrthoDB" id="6423987at2759"/>
<feature type="domain" description="Integrase catalytic" evidence="1">
    <location>
        <begin position="11"/>
        <end position="136"/>
    </location>
</feature>
<dbReference type="GO" id="GO:0015074">
    <property type="term" value="P:DNA integration"/>
    <property type="evidence" value="ECO:0007669"/>
    <property type="project" value="InterPro"/>
</dbReference>
<evidence type="ECO:0000313" key="2">
    <source>
        <dbReference type="EMBL" id="GBM57061.1"/>
    </source>
</evidence>
<dbReference type="GO" id="GO:0003676">
    <property type="term" value="F:nucleic acid binding"/>
    <property type="evidence" value="ECO:0007669"/>
    <property type="project" value="InterPro"/>
</dbReference>
<dbReference type="InterPro" id="IPR012337">
    <property type="entry name" value="RNaseH-like_sf"/>
</dbReference>
<dbReference type="PANTHER" id="PTHR47331">
    <property type="entry name" value="PHD-TYPE DOMAIN-CONTAINING PROTEIN"/>
    <property type="match status" value="1"/>
</dbReference>
<protein>
    <recommendedName>
        <fullName evidence="1">Integrase catalytic domain-containing protein</fullName>
    </recommendedName>
</protein>
<comment type="caution">
    <text evidence="2">The sequence shown here is derived from an EMBL/GenBank/DDBJ whole genome shotgun (WGS) entry which is preliminary data.</text>
</comment>
<dbReference type="AlphaFoldDB" id="A0A4Y2GVV9"/>
<proteinExistence type="predicted"/>